<dbReference type="EMBL" id="ML003507">
    <property type="protein sequence ID" value="RKP33863.1"/>
    <property type="molecule type" value="Genomic_DNA"/>
</dbReference>
<evidence type="ECO:0000313" key="3">
    <source>
        <dbReference type="EMBL" id="RKP33863.1"/>
    </source>
</evidence>
<evidence type="ECO:0008006" key="5">
    <source>
        <dbReference type="Google" id="ProtNLM"/>
    </source>
</evidence>
<proteinExistence type="predicted"/>
<evidence type="ECO:0000313" key="4">
    <source>
        <dbReference type="Proteomes" id="UP000268162"/>
    </source>
</evidence>
<feature type="chain" id="PRO_5020297584" description="Transmembrane protein" evidence="2">
    <location>
        <begin position="23"/>
        <end position="102"/>
    </location>
</feature>
<organism evidence="3 4">
    <name type="scientific">Dimargaris cristalligena</name>
    <dbReference type="NCBI Taxonomy" id="215637"/>
    <lineage>
        <taxon>Eukaryota</taxon>
        <taxon>Fungi</taxon>
        <taxon>Fungi incertae sedis</taxon>
        <taxon>Zoopagomycota</taxon>
        <taxon>Kickxellomycotina</taxon>
        <taxon>Dimargaritomycetes</taxon>
        <taxon>Dimargaritales</taxon>
        <taxon>Dimargaritaceae</taxon>
        <taxon>Dimargaris</taxon>
    </lineage>
</organism>
<name>A0A4P9ZL62_9FUNG</name>
<evidence type="ECO:0000256" key="2">
    <source>
        <dbReference type="SAM" id="SignalP"/>
    </source>
</evidence>
<feature type="transmembrane region" description="Helical" evidence="1">
    <location>
        <begin position="46"/>
        <end position="79"/>
    </location>
</feature>
<sequence>MKILSSITLVLAAINTVSMVHANPITTTEDSAGRQPHLQKHWFRSGMVRAGAGLAGAAVGTAVLPVIGTVIGGAAGLYGSNKMVKGYRQWRNNKKAASTIAQ</sequence>
<accession>A0A4P9ZL62</accession>
<feature type="signal peptide" evidence="2">
    <location>
        <begin position="1"/>
        <end position="22"/>
    </location>
</feature>
<keyword evidence="1" id="KW-0812">Transmembrane</keyword>
<protein>
    <recommendedName>
        <fullName evidence="5">Transmembrane protein</fullName>
    </recommendedName>
</protein>
<reference evidence="4" key="1">
    <citation type="journal article" date="2018" name="Nat. Microbiol.">
        <title>Leveraging single-cell genomics to expand the fungal tree of life.</title>
        <authorList>
            <person name="Ahrendt S.R."/>
            <person name="Quandt C.A."/>
            <person name="Ciobanu D."/>
            <person name="Clum A."/>
            <person name="Salamov A."/>
            <person name="Andreopoulos B."/>
            <person name="Cheng J.F."/>
            <person name="Woyke T."/>
            <person name="Pelin A."/>
            <person name="Henrissat B."/>
            <person name="Reynolds N.K."/>
            <person name="Benny G.L."/>
            <person name="Smith M.E."/>
            <person name="James T.Y."/>
            <person name="Grigoriev I.V."/>
        </authorList>
    </citation>
    <scope>NUCLEOTIDE SEQUENCE [LARGE SCALE GENOMIC DNA]</scope>
    <source>
        <strain evidence="4">RSA 468</strain>
    </source>
</reference>
<keyword evidence="1" id="KW-1133">Transmembrane helix</keyword>
<evidence type="ECO:0000256" key="1">
    <source>
        <dbReference type="SAM" id="Phobius"/>
    </source>
</evidence>
<dbReference type="AlphaFoldDB" id="A0A4P9ZL62"/>
<keyword evidence="1" id="KW-0472">Membrane</keyword>
<dbReference type="Proteomes" id="UP000268162">
    <property type="component" value="Unassembled WGS sequence"/>
</dbReference>
<keyword evidence="2" id="KW-0732">Signal</keyword>
<gene>
    <name evidence="3" type="ORF">BJ085DRAFT_35066</name>
</gene>
<keyword evidence="4" id="KW-1185">Reference proteome</keyword>